<feature type="compositionally biased region" description="Pro residues" evidence="1">
    <location>
        <begin position="376"/>
        <end position="385"/>
    </location>
</feature>
<accession>A0AAN6MG62</accession>
<name>A0AAN6MG62_9PEZI</name>
<dbReference type="Proteomes" id="UP001303889">
    <property type="component" value="Unassembled WGS sequence"/>
</dbReference>
<feature type="domain" description="F-box" evidence="2">
    <location>
        <begin position="2"/>
        <end position="53"/>
    </location>
</feature>
<dbReference type="CDD" id="cd09917">
    <property type="entry name" value="F-box_SF"/>
    <property type="match status" value="1"/>
</dbReference>
<dbReference type="SUPFAM" id="SSF81383">
    <property type="entry name" value="F-box domain"/>
    <property type="match status" value="1"/>
</dbReference>
<protein>
    <recommendedName>
        <fullName evidence="2">F-box domain-containing protein</fullName>
    </recommendedName>
</protein>
<reference evidence="3" key="1">
    <citation type="journal article" date="2023" name="Mol. Phylogenet. Evol.">
        <title>Genome-scale phylogeny and comparative genomics of the fungal order Sordariales.</title>
        <authorList>
            <person name="Hensen N."/>
            <person name="Bonometti L."/>
            <person name="Westerberg I."/>
            <person name="Brannstrom I.O."/>
            <person name="Guillou S."/>
            <person name="Cros-Aarteil S."/>
            <person name="Calhoun S."/>
            <person name="Haridas S."/>
            <person name="Kuo A."/>
            <person name="Mondo S."/>
            <person name="Pangilinan J."/>
            <person name="Riley R."/>
            <person name="LaButti K."/>
            <person name="Andreopoulos B."/>
            <person name="Lipzen A."/>
            <person name="Chen C."/>
            <person name="Yan M."/>
            <person name="Daum C."/>
            <person name="Ng V."/>
            <person name="Clum A."/>
            <person name="Steindorff A."/>
            <person name="Ohm R.A."/>
            <person name="Martin F."/>
            <person name="Silar P."/>
            <person name="Natvig D.O."/>
            <person name="Lalanne C."/>
            <person name="Gautier V."/>
            <person name="Ament-Velasquez S.L."/>
            <person name="Kruys A."/>
            <person name="Hutchinson M.I."/>
            <person name="Powell A.J."/>
            <person name="Barry K."/>
            <person name="Miller A.N."/>
            <person name="Grigoriev I.V."/>
            <person name="Debuchy R."/>
            <person name="Gladieux P."/>
            <person name="Hiltunen Thoren M."/>
            <person name="Johannesson H."/>
        </authorList>
    </citation>
    <scope>NUCLEOTIDE SEQUENCE</scope>
    <source>
        <strain evidence="3">CBS 103.79</strain>
    </source>
</reference>
<feature type="compositionally biased region" description="Acidic residues" evidence="1">
    <location>
        <begin position="654"/>
        <end position="679"/>
    </location>
</feature>
<proteinExistence type="predicted"/>
<dbReference type="PROSITE" id="PS50181">
    <property type="entry name" value="FBOX"/>
    <property type="match status" value="1"/>
</dbReference>
<sequence>MAATLTRLPPELLHSIFSHLDPEDLARLPLTCRHMNSFVKGNNPLCRAIYLRILDEPLTKALDFEQELHDLIKLKRLCSPSPSTPDAAIQAHLPFVYRTVTRLLGNAVTVPAPADKTTLSPQRKSRAQTFPPSLNASFLTSVFSPSSARRNFLSRSFIHDLGRALHLDGLDGETHGLTMWRMGDPDPYGRPLINSRRSRVRSGWRRPREMEEVYQMSAKLRCLYGWDVAGLGQGEGDPEARRRAVWAARQGRGVYMPACAKVYDLREYTRGTRWGPFLDSGDGEEGELKVDWEKVEAAMVVLGTNVRCKGLERFPVFLNFWGKPFAGSWRASYIPWSRERELRKASSTSPTPTADNEQANPSPTATTSTTTTTTTPSPPFNPPIPDPYSITGSWLRIVSFLDYNDFFTFNFPLDDALPRDVPRAPLGASQATRLILMRLRTVRVEPPGSADHPDHPVAHFKGFSRALDGAWDESADSEVKGTVRVTKEGEVRWSSVSVFGGEERWGSEGVQVGGVRAARGVVGSWFDKDFNPEGPCGPTAFWKISDREPKGSEREKAQVLLEDLFPLLSDDMSEELASEGESEDEELLLQDLDPFNSDVWAEYELEDELDAMYYFDADDVLEMDEVEAELQALDGLAAAAAAAAEGIEFDVEIDVDGEEEEEEEDEEEYEEDEEDEDEEHGVGGCVGYAGPTNDPDYVEGGEELEYHEGVDGAPSGWW</sequence>
<dbReference type="AlphaFoldDB" id="A0AAN6MG62"/>
<dbReference type="SMART" id="SM00256">
    <property type="entry name" value="FBOX"/>
    <property type="match status" value="1"/>
</dbReference>
<comment type="caution">
    <text evidence="3">The sequence shown here is derived from an EMBL/GenBank/DDBJ whole genome shotgun (WGS) entry which is preliminary data.</text>
</comment>
<dbReference type="Pfam" id="PF12937">
    <property type="entry name" value="F-box-like"/>
    <property type="match status" value="1"/>
</dbReference>
<reference evidence="3" key="2">
    <citation type="submission" date="2023-05" db="EMBL/GenBank/DDBJ databases">
        <authorList>
            <consortium name="Lawrence Berkeley National Laboratory"/>
            <person name="Steindorff A."/>
            <person name="Hensen N."/>
            <person name="Bonometti L."/>
            <person name="Westerberg I."/>
            <person name="Brannstrom I.O."/>
            <person name="Guillou S."/>
            <person name="Cros-Aarteil S."/>
            <person name="Calhoun S."/>
            <person name="Haridas S."/>
            <person name="Kuo A."/>
            <person name="Mondo S."/>
            <person name="Pangilinan J."/>
            <person name="Riley R."/>
            <person name="Labutti K."/>
            <person name="Andreopoulos B."/>
            <person name="Lipzen A."/>
            <person name="Chen C."/>
            <person name="Yanf M."/>
            <person name="Daum C."/>
            <person name="Ng V."/>
            <person name="Clum A."/>
            <person name="Ohm R."/>
            <person name="Martin F."/>
            <person name="Silar P."/>
            <person name="Natvig D."/>
            <person name="Lalanne C."/>
            <person name="Gautier V."/>
            <person name="Ament-Velasquez S.L."/>
            <person name="Kruys A."/>
            <person name="Hutchinson M.I."/>
            <person name="Powell A.J."/>
            <person name="Barry K."/>
            <person name="Miller A.N."/>
            <person name="Grigoriev I.V."/>
            <person name="Debuchy R."/>
            <person name="Gladieux P."/>
            <person name="Thoren M.H."/>
            <person name="Johannesson H."/>
        </authorList>
    </citation>
    <scope>NUCLEOTIDE SEQUENCE</scope>
    <source>
        <strain evidence="3">CBS 103.79</strain>
    </source>
</reference>
<keyword evidence="4" id="KW-1185">Reference proteome</keyword>
<feature type="region of interest" description="Disordered" evidence="1">
    <location>
        <begin position="344"/>
        <end position="385"/>
    </location>
</feature>
<gene>
    <name evidence="3" type="ORF">C8A05DRAFT_17516</name>
</gene>
<dbReference type="InterPro" id="IPR036047">
    <property type="entry name" value="F-box-like_dom_sf"/>
</dbReference>
<dbReference type="InterPro" id="IPR001810">
    <property type="entry name" value="F-box_dom"/>
</dbReference>
<evidence type="ECO:0000259" key="2">
    <source>
        <dbReference type="PROSITE" id="PS50181"/>
    </source>
</evidence>
<dbReference type="EMBL" id="MU855702">
    <property type="protein sequence ID" value="KAK3900135.1"/>
    <property type="molecule type" value="Genomic_DNA"/>
</dbReference>
<evidence type="ECO:0000313" key="3">
    <source>
        <dbReference type="EMBL" id="KAK3900135.1"/>
    </source>
</evidence>
<feature type="region of interest" description="Disordered" evidence="1">
    <location>
        <begin position="654"/>
        <end position="718"/>
    </location>
</feature>
<evidence type="ECO:0000313" key="4">
    <source>
        <dbReference type="Proteomes" id="UP001303889"/>
    </source>
</evidence>
<feature type="compositionally biased region" description="Low complexity" evidence="1">
    <location>
        <begin position="361"/>
        <end position="375"/>
    </location>
</feature>
<organism evidence="3 4">
    <name type="scientific">Staphylotrichum tortipilum</name>
    <dbReference type="NCBI Taxonomy" id="2831512"/>
    <lineage>
        <taxon>Eukaryota</taxon>
        <taxon>Fungi</taxon>
        <taxon>Dikarya</taxon>
        <taxon>Ascomycota</taxon>
        <taxon>Pezizomycotina</taxon>
        <taxon>Sordariomycetes</taxon>
        <taxon>Sordariomycetidae</taxon>
        <taxon>Sordariales</taxon>
        <taxon>Chaetomiaceae</taxon>
        <taxon>Staphylotrichum</taxon>
    </lineage>
</organism>
<evidence type="ECO:0000256" key="1">
    <source>
        <dbReference type="SAM" id="MobiDB-lite"/>
    </source>
</evidence>
<dbReference type="Gene3D" id="1.20.1280.50">
    <property type="match status" value="1"/>
</dbReference>
<feature type="compositionally biased region" description="Polar residues" evidence="1">
    <location>
        <begin position="345"/>
        <end position="360"/>
    </location>
</feature>